<evidence type="ECO:0000313" key="5">
    <source>
        <dbReference type="Proteomes" id="UP000003438"/>
    </source>
</evidence>
<dbReference type="PANTHER" id="PTHR43278:SF2">
    <property type="entry name" value="IRON-SULFUR FLAVOPROTEIN"/>
    <property type="match status" value="1"/>
</dbReference>
<evidence type="ECO:0000256" key="2">
    <source>
        <dbReference type="ARBA" id="ARBA00022643"/>
    </source>
</evidence>
<dbReference type="Proteomes" id="UP000003438">
    <property type="component" value="Unassembled WGS sequence"/>
</dbReference>
<evidence type="ECO:0000259" key="3">
    <source>
        <dbReference type="Pfam" id="PF03358"/>
    </source>
</evidence>
<dbReference type="STRING" id="411471.SUBVAR_04849"/>
<dbReference type="GO" id="GO:0016491">
    <property type="term" value="F:oxidoreductase activity"/>
    <property type="evidence" value="ECO:0007669"/>
    <property type="project" value="UniProtKB-KW"/>
</dbReference>
<dbReference type="InterPro" id="IPR005025">
    <property type="entry name" value="FMN_Rdtase-like_dom"/>
</dbReference>
<accession>D1PKH3</accession>
<dbReference type="InterPro" id="IPR051796">
    <property type="entry name" value="ISF_SsuE-like"/>
</dbReference>
<dbReference type="HOGENOM" id="CLU_050993_6_2_9"/>
<dbReference type="SUPFAM" id="SSF52218">
    <property type="entry name" value="Flavoproteins"/>
    <property type="match status" value="1"/>
</dbReference>
<gene>
    <name evidence="4" type="ORF">SUBVAR_04849</name>
</gene>
<dbReference type="InterPro" id="IPR029039">
    <property type="entry name" value="Flavoprotein-like_sf"/>
</dbReference>
<protein>
    <submittedName>
        <fullName evidence="4">Flavin reductase</fullName>
        <ecNumber evidence="4">1.7.-.-</ecNumber>
    </submittedName>
</protein>
<dbReference type="eggNOG" id="COG0655">
    <property type="taxonomic scope" value="Bacteria"/>
</dbReference>
<evidence type="ECO:0000256" key="1">
    <source>
        <dbReference type="ARBA" id="ARBA00022630"/>
    </source>
</evidence>
<reference evidence="4" key="1">
    <citation type="submission" date="2009-12" db="EMBL/GenBank/DDBJ databases">
        <authorList>
            <person name="Weinstock G."/>
            <person name="Sodergren E."/>
            <person name="Clifton S."/>
            <person name="Fulton L."/>
            <person name="Fulton B."/>
            <person name="Courtney L."/>
            <person name="Fronick C."/>
            <person name="Harrison M."/>
            <person name="Strong C."/>
            <person name="Farmer C."/>
            <person name="Delahaunty K."/>
            <person name="Markovic C."/>
            <person name="Hall O."/>
            <person name="Minx P."/>
            <person name="Tomlinson C."/>
            <person name="Mitreva M."/>
            <person name="Nelson J."/>
            <person name="Hou S."/>
            <person name="Wollam A."/>
            <person name="Pepin K.H."/>
            <person name="Johnson M."/>
            <person name="Bhonagiri V."/>
            <person name="Nash W.E."/>
            <person name="Warren W."/>
            <person name="Chinwalla A."/>
            <person name="Mardis E.R."/>
            <person name="Wilson R.K."/>
        </authorList>
    </citation>
    <scope>NUCLEOTIDE SEQUENCE [LARGE SCALE GENOMIC DNA]</scope>
    <source>
        <strain evidence="4">DSM 15176</strain>
    </source>
</reference>
<organism evidence="4 5">
    <name type="scientific">Subdoligranulum variabile DSM 15176</name>
    <dbReference type="NCBI Taxonomy" id="411471"/>
    <lineage>
        <taxon>Bacteria</taxon>
        <taxon>Bacillati</taxon>
        <taxon>Bacillota</taxon>
        <taxon>Clostridia</taxon>
        <taxon>Eubacteriales</taxon>
        <taxon>Oscillospiraceae</taxon>
        <taxon>Subdoligranulum</taxon>
    </lineage>
</organism>
<evidence type="ECO:0000313" key="4">
    <source>
        <dbReference type="EMBL" id="EFB76481.1"/>
    </source>
</evidence>
<dbReference type="PANTHER" id="PTHR43278">
    <property type="entry name" value="NAD(P)H-DEPENDENT FMN-CONTAINING OXIDOREDUCTASE YWQN-RELATED"/>
    <property type="match status" value="1"/>
</dbReference>
<keyword evidence="2" id="KW-0288">FMN</keyword>
<comment type="caution">
    <text evidence="4">The sequence shown here is derived from an EMBL/GenBank/DDBJ whole genome shotgun (WGS) entry which is preliminary data.</text>
</comment>
<keyword evidence="4" id="KW-0560">Oxidoreductase</keyword>
<dbReference type="Gene3D" id="3.40.50.360">
    <property type="match status" value="1"/>
</dbReference>
<dbReference type="AlphaFoldDB" id="D1PKH3"/>
<proteinExistence type="predicted"/>
<keyword evidence="1" id="KW-0285">Flavoprotein</keyword>
<keyword evidence="5" id="KW-1185">Reference proteome</keyword>
<name>D1PKH3_9FIRM</name>
<feature type="domain" description="NADPH-dependent FMN reductase-like" evidence="3">
    <location>
        <begin position="24"/>
        <end position="79"/>
    </location>
</feature>
<dbReference type="EMBL" id="ACBY02000020">
    <property type="protein sequence ID" value="EFB76481.1"/>
    <property type="molecule type" value="Genomic_DNA"/>
</dbReference>
<dbReference type="RefSeq" id="WP_007046261.1">
    <property type="nucleotide sequence ID" value="NZ_GG704769.1"/>
</dbReference>
<dbReference type="Pfam" id="PF03358">
    <property type="entry name" value="FMN_red"/>
    <property type="match status" value="1"/>
</dbReference>
<sequence>MITYENTKTVYDLVENAGKEYSDKVFLRYEGPCIQKDDVESIRPKILDADMMVFVTPLYYYGMSAQLKAMIDRFCAFNSSIQQKGMKSALLTAAWNADSWTFEALEAHYKTLVRYLNLEDMGMVLGYGCGTPSTTKLSSYPQQAYELGKRLP</sequence>
<dbReference type="EC" id="1.7.-.-" evidence="4"/>